<organism evidence="13 14">
    <name type="scientific">Ceratitis capitata</name>
    <name type="common">Mediterranean fruit fly</name>
    <name type="synonym">Tephritis capitata</name>
    <dbReference type="NCBI Taxonomy" id="7213"/>
    <lineage>
        <taxon>Eukaryota</taxon>
        <taxon>Metazoa</taxon>
        <taxon>Ecdysozoa</taxon>
        <taxon>Arthropoda</taxon>
        <taxon>Hexapoda</taxon>
        <taxon>Insecta</taxon>
        <taxon>Pterygota</taxon>
        <taxon>Neoptera</taxon>
        <taxon>Endopterygota</taxon>
        <taxon>Diptera</taxon>
        <taxon>Brachycera</taxon>
        <taxon>Muscomorpha</taxon>
        <taxon>Tephritoidea</taxon>
        <taxon>Tephritidae</taxon>
        <taxon>Ceratitis</taxon>
        <taxon>Ceratitis</taxon>
    </lineage>
</organism>
<evidence type="ECO:0000256" key="10">
    <source>
        <dbReference type="SAM" id="MobiDB-lite"/>
    </source>
</evidence>
<dbReference type="GO" id="GO:0030286">
    <property type="term" value="C:dynein complex"/>
    <property type="evidence" value="ECO:0007669"/>
    <property type="project" value="UniProtKB-KW"/>
</dbReference>
<feature type="coiled-coil region" evidence="9">
    <location>
        <begin position="1159"/>
        <end position="1189"/>
    </location>
</feature>
<sequence length="1814" mass="212349">MKKIIQPETRPYCVQPRKTKRISNLKSCETRKKRSDPSTPVRRNIVDCPFYTFKYKFDELPLDPAKAYIEEKIAHMQVDQIVGRCNKELDFHLYHMDHVKWQYEECDDDSLQELKLEDIVMPQKFEMLKDKKEHKYSFNSRACDQFPWITKCWERMEPSEETVFRVTSELLQIYCARRVRIFYPDMRTKSQLYTNELKKMHGSPSDVIGGLHTQTAQHLRTEALRRPRKTPPFTPGDHYALRTPEECRIELIRMGKVIDKLIEPTLRRARENLKRQAVESEGAAAATTTTAKATAKTVAKSKKKSSTSERGAGDACTEKQVNRIIKKQKKQPCNRRDVLLRPADFSTFEDYMKCMKRFEREQFKYIEGLQPVEPEEQKAVILARYEQKLKEAEQKFTLKIEKRYKYLMKSISALSLETFPSHLIKKVWIKIDPRNTFLQEIHKFILKEEKLWPEIYPEVMLLDYLFNGERQINATVAVLIISCIIDLQEDFRYYVKRNFLRYLLKSPLERKRLQLEMEPPDFPLLIIRGPVPYKVNVQLARNRLDQLLMVTHPIIRALNQLWHQLYNDLVVIDVSKIFLRDQPMTADELISFVDDSCEVIRDLLLNDWLPRCADLVDVMRRTWKDLVPMNQRYGGRAAVLFNCVHALMSHHLEGLITRSISVLYTNLKRYEVCSNKRNNNNVCIYSKFGFQEGNNIEHYQMYDQKLKRRPLMTLIFSVVGAHFDERTDDRDTTTPIYTHDEDDDASPFYRRPSVVFESTPTELNPACEFVLKHEGKFFGYPYINELPELYIDIFRKILRVGYHIPRLEYFMSRDESTLGYLHVVDESHCDMKRLYKNVTQIVENNWSGLRVYLYPIFKYYYALFTKKMLPIVEKLFTQNTIPDLLLAKSSVRDSETWMRKDRASVSMSENSTYLEASELSLRAADASPSAKYSHLTFQKELKHFLCNRKWRTCGPNLTFEKDKLVEDLMKRLMAIIHSTYILRDFIPLNLFMLDNRHVKNTIVMLVQQVYDFIIDYYKAVNINENRAICDALEEMSMKAGERPEETPEVVALQNYLTECRDEKIFAIKDEIKIVARRVIFLLTHTILDSDHIHLNSRTFILPSELEEVLDLSAARLNVVRENLEMALRERRKKFEEFILYEKRRMDGFRVKETREVMSLEELKERVDTVDELYEIIENMSREARAINVEEQLLQIDISPFPVLAEIVEKMEPIEKLWKTAYEFEKDYQVWMYGEFQCLDADAIREEVEGMHRIVYKLSRQLANNPAARRAAEQMRIRVEKFRAYLPVLDAICRQGLTERHWKLISEHLGAECNPQLYPTLKDMIDANIMNILPQLEEISNAAGKEYELNSALDAMQGDWKDVAFEVLQYRDSDTHILSALDDIQTLLDDHIMRTQAMKRSPFIVALGTKADDWEGKLLLIQNIIDAWTQVQVTWMYLEPIFSSEDIMRQMPIEGRNFKSVGKRKGKSTKLGVRSYTCQNLNTEYDKLESTVQKGLWSKNACTSHVFFLSNDELLEILSETKDPLRVQPHLRKCFEGIARLTFDDQMEITEMISDEDEQVSMVRKINPALANGLVEIWLKEVENVMLASVLEQMRLAWEDYFLIERIIWVTSWPGQVVQSISCMAWTFEVEEAFSENAVPAYLEKCNGQISELVQLVRTDLATGTRLTIEALIVLDVHARDVVKYLIDVNVENITEFDWISQLRYYWRETEKGEEWVCVSMVVTDVKYGMEYLGNNPRLVVTPLTDRCYRTLMGALKLCLGGAPEGPAGTGKTETCKDLAKAVAKKCVVFNCSDGLDYKALGKFFKAVDNSTTPM</sequence>
<dbReference type="Gene3D" id="3.20.180.20">
    <property type="entry name" value="Dynein heavy chain, N-terminal domain 2"/>
    <property type="match status" value="1"/>
</dbReference>
<evidence type="ECO:0000259" key="11">
    <source>
        <dbReference type="Pfam" id="PF08393"/>
    </source>
</evidence>
<dbReference type="InterPro" id="IPR035699">
    <property type="entry name" value="AAA_6"/>
</dbReference>
<dbReference type="InterPro" id="IPR026983">
    <property type="entry name" value="DHC"/>
</dbReference>
<dbReference type="Gene3D" id="1.20.140.100">
    <property type="entry name" value="Dynein heavy chain, N-terminal domain 2"/>
    <property type="match status" value="1"/>
</dbReference>
<evidence type="ECO:0000256" key="7">
    <source>
        <dbReference type="ARBA" id="ARBA00023212"/>
    </source>
</evidence>
<evidence type="ECO:0000256" key="3">
    <source>
        <dbReference type="ARBA" id="ARBA00022490"/>
    </source>
</evidence>
<name>A0A811V140_CERCA</name>
<accession>A0A811V140</accession>
<dbReference type="InterPro" id="IPR042228">
    <property type="entry name" value="Dynein_linker_3"/>
</dbReference>
<keyword evidence="5" id="KW-0243">Dynein</keyword>
<gene>
    <name evidence="13" type="ORF">CCAP1982_LOCUS12480</name>
</gene>
<keyword evidence="6 9" id="KW-0175">Coiled coil</keyword>
<dbReference type="OrthoDB" id="447173at2759"/>
<evidence type="ECO:0000256" key="4">
    <source>
        <dbReference type="ARBA" id="ARBA00022741"/>
    </source>
</evidence>
<evidence type="ECO:0000256" key="6">
    <source>
        <dbReference type="ARBA" id="ARBA00023054"/>
    </source>
</evidence>
<feature type="region of interest" description="Disordered" evidence="10">
    <location>
        <begin position="278"/>
        <end position="315"/>
    </location>
</feature>
<dbReference type="FunFam" id="3.20.180.20:FF:000003">
    <property type="entry name" value="Dynein heavy chain 12, axonemal"/>
    <property type="match status" value="1"/>
</dbReference>
<evidence type="ECO:0000256" key="1">
    <source>
        <dbReference type="ARBA" id="ARBA00004245"/>
    </source>
</evidence>
<keyword evidence="3" id="KW-0963">Cytoplasm</keyword>
<dbReference type="GO" id="GO:0051959">
    <property type="term" value="F:dynein light intermediate chain binding"/>
    <property type="evidence" value="ECO:0007669"/>
    <property type="project" value="InterPro"/>
</dbReference>
<dbReference type="Gene3D" id="1.20.58.1120">
    <property type="match status" value="1"/>
</dbReference>
<comment type="subcellular location">
    <subcellularLocation>
        <location evidence="2">Cell projection</location>
    </subcellularLocation>
    <subcellularLocation>
        <location evidence="1">Cytoplasm</location>
        <location evidence="1">Cytoskeleton</location>
    </subcellularLocation>
</comment>
<dbReference type="EMBL" id="CAJHJT010000034">
    <property type="protein sequence ID" value="CAD7004055.1"/>
    <property type="molecule type" value="Genomic_DNA"/>
</dbReference>
<dbReference type="GO" id="GO:0045505">
    <property type="term" value="F:dynein intermediate chain binding"/>
    <property type="evidence" value="ECO:0007669"/>
    <property type="project" value="InterPro"/>
</dbReference>
<dbReference type="InterPro" id="IPR042222">
    <property type="entry name" value="Dynein_2_N"/>
</dbReference>
<dbReference type="GO" id="GO:0042995">
    <property type="term" value="C:cell projection"/>
    <property type="evidence" value="ECO:0007669"/>
    <property type="project" value="UniProtKB-SubCell"/>
</dbReference>
<evidence type="ECO:0000313" key="14">
    <source>
        <dbReference type="Proteomes" id="UP000606786"/>
    </source>
</evidence>
<dbReference type="GO" id="GO:0005524">
    <property type="term" value="F:ATP binding"/>
    <property type="evidence" value="ECO:0007669"/>
    <property type="project" value="InterPro"/>
</dbReference>
<evidence type="ECO:0000256" key="9">
    <source>
        <dbReference type="SAM" id="Coils"/>
    </source>
</evidence>
<dbReference type="PANTHER" id="PTHR22878:SF70">
    <property type="entry name" value="DYNEIN HEAVY CHAIN 2, AXONEMAL"/>
    <property type="match status" value="1"/>
</dbReference>
<dbReference type="InterPro" id="IPR013602">
    <property type="entry name" value="Dynein_heavy_linker"/>
</dbReference>
<protein>
    <submittedName>
        <fullName evidence="13">(Mediterranean fruit fly) hypothetical protein</fullName>
    </submittedName>
</protein>
<feature type="domain" description="Dynein heavy chain linker" evidence="11">
    <location>
        <begin position="1203"/>
        <end position="1594"/>
    </location>
</feature>
<comment type="caution">
    <text evidence="13">The sequence shown here is derived from an EMBL/GenBank/DDBJ whole genome shotgun (WGS) entry which is preliminary data.</text>
</comment>
<keyword evidence="4" id="KW-0547">Nucleotide-binding</keyword>
<keyword evidence="8" id="KW-0966">Cell projection</keyword>
<dbReference type="SUPFAM" id="SSF52540">
    <property type="entry name" value="P-loop containing nucleoside triphosphate hydrolases"/>
    <property type="match status" value="1"/>
</dbReference>
<evidence type="ECO:0000259" key="12">
    <source>
        <dbReference type="Pfam" id="PF12774"/>
    </source>
</evidence>
<dbReference type="Proteomes" id="UP000606786">
    <property type="component" value="Unassembled WGS sequence"/>
</dbReference>
<evidence type="ECO:0000313" key="13">
    <source>
        <dbReference type="EMBL" id="CAD7004055.1"/>
    </source>
</evidence>
<dbReference type="Gene3D" id="3.40.50.300">
    <property type="entry name" value="P-loop containing nucleotide triphosphate hydrolases"/>
    <property type="match status" value="1"/>
</dbReference>
<dbReference type="Pfam" id="PF12774">
    <property type="entry name" value="AAA_6"/>
    <property type="match status" value="1"/>
</dbReference>
<feature type="domain" description="Dynein heavy chain hydrolytic ATP-binding dynein motor region" evidence="12">
    <location>
        <begin position="1727"/>
        <end position="1807"/>
    </location>
</feature>
<dbReference type="GO" id="GO:0007018">
    <property type="term" value="P:microtubule-based movement"/>
    <property type="evidence" value="ECO:0007669"/>
    <property type="project" value="InterPro"/>
</dbReference>
<dbReference type="PANTHER" id="PTHR22878">
    <property type="entry name" value="DYNEIN HEAVY CHAIN 6, AXONEMAL-LIKE-RELATED"/>
    <property type="match status" value="1"/>
</dbReference>
<evidence type="ECO:0000256" key="8">
    <source>
        <dbReference type="ARBA" id="ARBA00023273"/>
    </source>
</evidence>
<feature type="coiled-coil region" evidence="9">
    <location>
        <begin position="375"/>
        <end position="402"/>
    </location>
</feature>
<evidence type="ECO:0000256" key="2">
    <source>
        <dbReference type="ARBA" id="ARBA00004316"/>
    </source>
</evidence>
<reference evidence="13" key="1">
    <citation type="submission" date="2020-11" db="EMBL/GenBank/DDBJ databases">
        <authorList>
            <person name="Whitehead M."/>
        </authorList>
    </citation>
    <scope>NUCLEOTIDE SEQUENCE</scope>
    <source>
        <strain evidence="13">EGII</strain>
    </source>
</reference>
<dbReference type="Pfam" id="PF08393">
    <property type="entry name" value="DHC_N2"/>
    <property type="match status" value="1"/>
</dbReference>
<proteinExistence type="predicted"/>
<dbReference type="InterPro" id="IPR027417">
    <property type="entry name" value="P-loop_NTPase"/>
</dbReference>
<evidence type="ECO:0000256" key="5">
    <source>
        <dbReference type="ARBA" id="ARBA00023017"/>
    </source>
</evidence>
<dbReference type="FunFam" id="1.20.58.1120:FF:000001">
    <property type="entry name" value="dynein heavy chain 2, axonemal"/>
    <property type="match status" value="1"/>
</dbReference>
<keyword evidence="7" id="KW-0206">Cytoskeleton</keyword>
<keyword evidence="14" id="KW-1185">Reference proteome</keyword>
<feature type="compositionally biased region" description="Low complexity" evidence="10">
    <location>
        <begin position="283"/>
        <end position="298"/>
    </location>
</feature>